<proteinExistence type="predicted"/>
<feature type="region of interest" description="Disordered" evidence="1">
    <location>
        <begin position="1"/>
        <end position="146"/>
    </location>
</feature>
<keyword evidence="3" id="KW-1185">Reference proteome</keyword>
<reference evidence="2" key="1">
    <citation type="submission" date="2022-08" db="EMBL/GenBank/DDBJ databases">
        <title>A Global Phylogenomic Analysis of the Shiitake Genus Lentinula.</title>
        <authorList>
            <consortium name="DOE Joint Genome Institute"/>
            <person name="Sierra-Patev S."/>
            <person name="Min B."/>
            <person name="Naranjo-Ortiz M."/>
            <person name="Looney B."/>
            <person name="Konkel Z."/>
            <person name="Slot J.C."/>
            <person name="Sakamoto Y."/>
            <person name="Steenwyk J.L."/>
            <person name="Rokas A."/>
            <person name="Carro J."/>
            <person name="Camarero S."/>
            <person name="Ferreira P."/>
            <person name="Molpeceres G."/>
            <person name="Ruiz-Duenas F.J."/>
            <person name="Serrano A."/>
            <person name="Henrissat B."/>
            <person name="Drula E."/>
            <person name="Hughes K.W."/>
            <person name="Mata J.L."/>
            <person name="Ishikawa N.K."/>
            <person name="Vargas-Isla R."/>
            <person name="Ushijima S."/>
            <person name="Smith C.A."/>
            <person name="Ahrendt S."/>
            <person name="Andreopoulos W."/>
            <person name="He G."/>
            <person name="Labutti K."/>
            <person name="Lipzen A."/>
            <person name="Ng V."/>
            <person name="Riley R."/>
            <person name="Sandor L."/>
            <person name="Barry K."/>
            <person name="Martinez A.T."/>
            <person name="Xiao Y."/>
            <person name="Gibbons J.G."/>
            <person name="Terashima K."/>
            <person name="Grigoriev I.V."/>
            <person name="Hibbett D.S."/>
        </authorList>
    </citation>
    <scope>NUCLEOTIDE SEQUENCE</scope>
    <source>
        <strain evidence="2">JLM2183</strain>
    </source>
</reference>
<dbReference type="Proteomes" id="UP001150266">
    <property type="component" value="Unassembled WGS sequence"/>
</dbReference>
<feature type="compositionally biased region" description="Polar residues" evidence="1">
    <location>
        <begin position="350"/>
        <end position="364"/>
    </location>
</feature>
<evidence type="ECO:0000313" key="3">
    <source>
        <dbReference type="Proteomes" id="UP001150266"/>
    </source>
</evidence>
<dbReference type="EMBL" id="JAOTPV010000007">
    <property type="protein sequence ID" value="KAJ4479974.1"/>
    <property type="molecule type" value="Genomic_DNA"/>
</dbReference>
<comment type="caution">
    <text evidence="2">The sequence shown here is derived from an EMBL/GenBank/DDBJ whole genome shotgun (WGS) entry which is preliminary data.</text>
</comment>
<accession>A0A9W9AD59</accession>
<evidence type="ECO:0000313" key="2">
    <source>
        <dbReference type="EMBL" id="KAJ4479974.1"/>
    </source>
</evidence>
<feature type="region of interest" description="Disordered" evidence="1">
    <location>
        <begin position="288"/>
        <end position="364"/>
    </location>
</feature>
<feature type="compositionally biased region" description="Low complexity" evidence="1">
    <location>
        <begin position="53"/>
        <end position="68"/>
    </location>
</feature>
<feature type="region of interest" description="Disordered" evidence="1">
    <location>
        <begin position="404"/>
        <end position="425"/>
    </location>
</feature>
<evidence type="ECO:0000256" key="1">
    <source>
        <dbReference type="SAM" id="MobiDB-lite"/>
    </source>
</evidence>
<sequence length="456" mass="49325">MTVHIRLYQRQGGQPPLPQPNPSSLPPPKPQKNKQKLSHTDCEDESEAMDAQSSATSSRTKLLSSKSSYKVQDNELEAMEIEDSQETDSVKGTSSSSVRSGFIFKKNGQGSKDHKKNRSEVKQEHQQDSEESNEEPTAALADESLSFLTSGKRKRIYITSSDEESSLIPRRRNRENSRITTLISPIPATEEDRKTPKQILIPRKKNHTSRWNGGSRKSFPLKSVASIHREKLGMSDTQEGILPESHISHSVIALSVAPHVQSFPNESFPTANAPSAMLLSPASSEVVGNAASLPPASGTNGSPTTCPPSSQLASSHMKPIRSASPPSAASGSPPDLPAPSASQSSVVSSETIMPSPNPASSTRLHSYKKPALSLLSVPPFSASTSVIVSPTSSLPPPQTVVASTVPSTSPLPVPSPTLQRDPQSQMQSRFDWSNLLNDLYRLRMEEMRMLQGHHKA</sequence>
<feature type="compositionally biased region" description="Acidic residues" evidence="1">
    <location>
        <begin position="74"/>
        <end position="86"/>
    </location>
</feature>
<feature type="compositionally biased region" description="Basic and acidic residues" evidence="1">
    <location>
        <begin position="118"/>
        <end position="128"/>
    </location>
</feature>
<feature type="region of interest" description="Disordered" evidence="1">
    <location>
        <begin position="158"/>
        <end position="178"/>
    </location>
</feature>
<organism evidence="2 3">
    <name type="scientific">Lentinula aciculospora</name>
    <dbReference type="NCBI Taxonomy" id="153920"/>
    <lineage>
        <taxon>Eukaryota</taxon>
        <taxon>Fungi</taxon>
        <taxon>Dikarya</taxon>
        <taxon>Basidiomycota</taxon>
        <taxon>Agaricomycotina</taxon>
        <taxon>Agaricomycetes</taxon>
        <taxon>Agaricomycetidae</taxon>
        <taxon>Agaricales</taxon>
        <taxon>Marasmiineae</taxon>
        <taxon>Omphalotaceae</taxon>
        <taxon>Lentinula</taxon>
    </lineage>
</organism>
<gene>
    <name evidence="2" type="ORF">J3R30DRAFT_3701119</name>
</gene>
<feature type="compositionally biased region" description="Polar residues" evidence="1">
    <location>
        <begin position="297"/>
        <end position="314"/>
    </location>
</feature>
<protein>
    <submittedName>
        <fullName evidence="2">Uncharacterized protein</fullName>
    </submittedName>
</protein>
<feature type="compositionally biased region" description="Pro residues" evidence="1">
    <location>
        <begin position="15"/>
        <end position="30"/>
    </location>
</feature>
<feature type="compositionally biased region" description="Low complexity" evidence="1">
    <location>
        <begin position="90"/>
        <end position="101"/>
    </location>
</feature>
<feature type="compositionally biased region" description="Low complexity" evidence="1">
    <location>
        <begin position="322"/>
        <end position="349"/>
    </location>
</feature>
<dbReference type="AlphaFoldDB" id="A0A9W9AD59"/>
<name>A0A9W9AD59_9AGAR</name>